<evidence type="ECO:0000256" key="4">
    <source>
        <dbReference type="ARBA" id="ARBA00039977"/>
    </source>
</evidence>
<dbReference type="PANTHER" id="PTHR12059:SF5">
    <property type="entry name" value="LARGE RIBOSOMAL SUBUNIT PROTEIN UL23M"/>
    <property type="match status" value="1"/>
</dbReference>
<comment type="caution">
    <text evidence="6">The sequence shown here is derived from an EMBL/GenBank/DDBJ whole genome shotgun (WGS) entry which is preliminary data.</text>
</comment>
<organism evidence="6 7">
    <name type="scientific">Phanerochaete sordida</name>
    <dbReference type="NCBI Taxonomy" id="48140"/>
    <lineage>
        <taxon>Eukaryota</taxon>
        <taxon>Fungi</taxon>
        <taxon>Dikarya</taxon>
        <taxon>Basidiomycota</taxon>
        <taxon>Agaricomycotina</taxon>
        <taxon>Agaricomycetes</taxon>
        <taxon>Polyporales</taxon>
        <taxon>Phanerochaetaceae</taxon>
        <taxon>Phanerochaete</taxon>
    </lineage>
</organism>
<evidence type="ECO:0000256" key="5">
    <source>
        <dbReference type="SAM" id="MobiDB-lite"/>
    </source>
</evidence>
<dbReference type="AlphaFoldDB" id="A0A9P3G9G6"/>
<keyword evidence="2 6" id="KW-0689">Ribosomal protein</keyword>
<feature type="region of interest" description="Disordered" evidence="5">
    <location>
        <begin position="33"/>
        <end position="52"/>
    </location>
</feature>
<comment type="similarity">
    <text evidence="1">Belongs to the universal ribosomal protein uL23 family.</text>
</comment>
<dbReference type="GO" id="GO:0005762">
    <property type="term" value="C:mitochondrial large ribosomal subunit"/>
    <property type="evidence" value="ECO:0007669"/>
    <property type="project" value="TreeGrafter"/>
</dbReference>
<evidence type="ECO:0000256" key="2">
    <source>
        <dbReference type="ARBA" id="ARBA00022980"/>
    </source>
</evidence>
<evidence type="ECO:0000256" key="1">
    <source>
        <dbReference type="ARBA" id="ARBA00006700"/>
    </source>
</evidence>
<accession>A0A9P3G9G6</accession>
<dbReference type="Pfam" id="PF00276">
    <property type="entry name" value="Ribosomal_L23"/>
    <property type="match status" value="1"/>
</dbReference>
<dbReference type="SUPFAM" id="SSF54189">
    <property type="entry name" value="Ribosomal proteins S24e, L23 and L15e"/>
    <property type="match status" value="1"/>
</dbReference>
<dbReference type="OrthoDB" id="275582at2759"/>
<evidence type="ECO:0000313" key="6">
    <source>
        <dbReference type="EMBL" id="GJE90395.1"/>
    </source>
</evidence>
<sequence length="289" mass="33284">MQVFRRLYSSLPEAAAVARTASTPRAVRLRRLRKRPVAPGQSDANPDGLTPTEHARFQRDLAKGELVGPTGAYLTEGEWLERLDSRRTRIRGTRAVTNEAGEAEVEVVGQRIYLPNVVFQLMRNFTPPGQPYNPYEATFRVPPSITKTDVRSYLQAVYGVKTTYIRTDNYMPKLNRIGQQMAKAYKRAVVGLVEPFYFPKATEDMNVGDREAREKWLEDTFQTKDRLNTMKSEMLRMSRKHSEGWRWRTATTAKRSNIVRLIAERRAQREQAILSVKERIRAARIDIEP</sequence>
<dbReference type="Proteomes" id="UP000703269">
    <property type="component" value="Unassembled WGS sequence"/>
</dbReference>
<dbReference type="GO" id="GO:0032543">
    <property type="term" value="P:mitochondrial translation"/>
    <property type="evidence" value="ECO:0007669"/>
    <property type="project" value="TreeGrafter"/>
</dbReference>
<gene>
    <name evidence="6" type="ORF">PsYK624_065260</name>
</gene>
<dbReference type="GO" id="GO:0003735">
    <property type="term" value="F:structural constituent of ribosome"/>
    <property type="evidence" value="ECO:0007669"/>
    <property type="project" value="InterPro"/>
</dbReference>
<dbReference type="Gene3D" id="3.30.70.330">
    <property type="match status" value="1"/>
</dbReference>
<dbReference type="InterPro" id="IPR012678">
    <property type="entry name" value="Ribosomal_uL23/eL15/eS24_sf"/>
</dbReference>
<dbReference type="InterPro" id="IPR012677">
    <property type="entry name" value="Nucleotide-bd_a/b_plait_sf"/>
</dbReference>
<dbReference type="PANTHER" id="PTHR12059">
    <property type="entry name" value="RIBOSOMAL PROTEIN L23-RELATED"/>
    <property type="match status" value="1"/>
</dbReference>
<dbReference type="InterPro" id="IPR013025">
    <property type="entry name" value="Ribosomal_uL23-like"/>
</dbReference>
<dbReference type="EMBL" id="BPQB01000016">
    <property type="protein sequence ID" value="GJE90395.1"/>
    <property type="molecule type" value="Genomic_DNA"/>
</dbReference>
<keyword evidence="3" id="KW-0687">Ribonucleoprotein</keyword>
<reference evidence="6 7" key="1">
    <citation type="submission" date="2021-08" db="EMBL/GenBank/DDBJ databases">
        <title>Draft Genome Sequence of Phanerochaete sordida strain YK-624.</title>
        <authorList>
            <person name="Mori T."/>
            <person name="Dohra H."/>
            <person name="Suzuki T."/>
            <person name="Kawagishi H."/>
            <person name="Hirai H."/>
        </authorList>
    </citation>
    <scope>NUCLEOTIDE SEQUENCE [LARGE SCALE GENOMIC DNA]</scope>
    <source>
        <strain evidence="6 7">YK-624</strain>
    </source>
</reference>
<proteinExistence type="inferred from homology"/>
<keyword evidence="7" id="KW-1185">Reference proteome</keyword>
<evidence type="ECO:0000256" key="3">
    <source>
        <dbReference type="ARBA" id="ARBA00023274"/>
    </source>
</evidence>
<protein>
    <recommendedName>
        <fullName evidence="4">Large ribosomal subunit protein uL23m</fullName>
    </recommendedName>
</protein>
<evidence type="ECO:0000313" key="7">
    <source>
        <dbReference type="Proteomes" id="UP000703269"/>
    </source>
</evidence>
<name>A0A9P3G9G6_9APHY</name>